<reference evidence="1" key="1">
    <citation type="submission" date="2021-04" db="EMBL/GenBank/DDBJ databases">
        <authorList>
            <consortium name="Molecular Ecology Group"/>
        </authorList>
    </citation>
    <scope>NUCLEOTIDE SEQUENCE</scope>
</reference>
<dbReference type="OrthoDB" id="6279276at2759"/>
<keyword evidence="2" id="KW-1185">Reference proteome</keyword>
<name>A0A8S3Z8A4_9EUPU</name>
<evidence type="ECO:0000313" key="2">
    <source>
        <dbReference type="Proteomes" id="UP000678393"/>
    </source>
</evidence>
<dbReference type="Proteomes" id="UP000678393">
    <property type="component" value="Unassembled WGS sequence"/>
</dbReference>
<protein>
    <submittedName>
        <fullName evidence="1">Uncharacterized protein</fullName>
    </submittedName>
</protein>
<accession>A0A8S3Z8A4</accession>
<comment type="caution">
    <text evidence="1">The sequence shown here is derived from an EMBL/GenBank/DDBJ whole genome shotgun (WGS) entry which is preliminary data.</text>
</comment>
<proteinExistence type="predicted"/>
<evidence type="ECO:0000313" key="1">
    <source>
        <dbReference type="EMBL" id="CAG5124458.1"/>
    </source>
</evidence>
<dbReference type="EMBL" id="CAJHNH020001779">
    <property type="protein sequence ID" value="CAG5124458.1"/>
    <property type="molecule type" value="Genomic_DNA"/>
</dbReference>
<organism evidence="1 2">
    <name type="scientific">Candidula unifasciata</name>
    <dbReference type="NCBI Taxonomy" id="100452"/>
    <lineage>
        <taxon>Eukaryota</taxon>
        <taxon>Metazoa</taxon>
        <taxon>Spiralia</taxon>
        <taxon>Lophotrochozoa</taxon>
        <taxon>Mollusca</taxon>
        <taxon>Gastropoda</taxon>
        <taxon>Heterobranchia</taxon>
        <taxon>Euthyneura</taxon>
        <taxon>Panpulmonata</taxon>
        <taxon>Eupulmonata</taxon>
        <taxon>Stylommatophora</taxon>
        <taxon>Helicina</taxon>
        <taxon>Helicoidea</taxon>
        <taxon>Geomitridae</taxon>
        <taxon>Candidula</taxon>
    </lineage>
</organism>
<feature type="non-terminal residue" evidence="1">
    <location>
        <position position="53"/>
    </location>
</feature>
<gene>
    <name evidence="1" type="ORF">CUNI_LOCUS10016</name>
</gene>
<dbReference type="AlphaFoldDB" id="A0A8S3Z8A4"/>
<sequence>MGCAYSGHRRRNSGGVRSFRVHNVDDQGMELNRGNIEIRENDLVLFQKGKEPI</sequence>